<feature type="active site" description="Charge relay system" evidence="7">
    <location>
        <position position="238"/>
    </location>
</feature>
<dbReference type="GO" id="GO:0046872">
    <property type="term" value="F:metal ion binding"/>
    <property type="evidence" value="ECO:0007669"/>
    <property type="project" value="UniProtKB-UniRule"/>
</dbReference>
<dbReference type="OrthoDB" id="9002785at2"/>
<comment type="caution">
    <text evidence="9">The sequence shown here is derived from an EMBL/GenBank/DDBJ whole genome shotgun (WGS) entry which is preliminary data.</text>
</comment>
<dbReference type="SMART" id="SM00944">
    <property type="entry name" value="Pro-kuma_activ"/>
    <property type="match status" value="1"/>
</dbReference>
<dbReference type="GO" id="GO:0006508">
    <property type="term" value="P:proteolysis"/>
    <property type="evidence" value="ECO:0007669"/>
    <property type="project" value="UniProtKB-KW"/>
</dbReference>
<dbReference type="Gene3D" id="3.40.50.200">
    <property type="entry name" value="Peptidase S8/S53 domain"/>
    <property type="match status" value="1"/>
</dbReference>
<name>A0A226WQE1_CABSO</name>
<dbReference type="CDD" id="cd11377">
    <property type="entry name" value="Pro-peptidase_S53"/>
    <property type="match status" value="1"/>
</dbReference>
<dbReference type="EMBL" id="MTHB01000251">
    <property type="protein sequence ID" value="OXC73402.1"/>
    <property type="molecule type" value="Genomic_DNA"/>
</dbReference>
<feature type="binding site" evidence="7">
    <location>
        <position position="471"/>
    </location>
    <ligand>
        <name>Ca(2+)</name>
        <dbReference type="ChEBI" id="CHEBI:29108"/>
    </ligand>
</feature>
<sequence>MRSGYSELLGSMRPTSTNAVVAGEADPSEVIEVSVILRRANPIDVSRRRSVLTREQLTERHGAQDNDVQAVSAFAASNSLSVVKVSQGTRTIRLSGTVGQFANAFDTTIVNLDEQGAVSRALSGPIFIPEALNGVVVAVLGLDTRRVARSHVQLVQSQNVLSSFYATQIRDLYHFPPDLRGDRQTIAILEFGGGYQSADFATYFHQEGLGAQPSVEWVSVDGNMNVPGSVDDTEVALDVEVAGSVAPLADIVVYFAPWSELGWIHAISMAVMESPVLPTVVSVSWGWPETLWGDMAISAIDAALADAVALGITVCISSGDWGSNDGTSGQTTEYPASSPHALACGGTVLQSDGVNILDEVGWPGSGGGISAMFPPPPWQNFGYSGRAVPDVAANAVHYKIHFDGADAVVNGTSAVAPLYAGLIALCAESMLGSHGAGFLNFTIYEDFSAQSTFRDITAGSNGGYSAQPGYDLVTGWGSPNGAALLDVLETLSFAQVQLQLS</sequence>
<evidence type="ECO:0000256" key="4">
    <source>
        <dbReference type="ARBA" id="ARBA00022825"/>
    </source>
</evidence>
<dbReference type="CDD" id="cd04056">
    <property type="entry name" value="Peptidases_S53"/>
    <property type="match status" value="1"/>
</dbReference>
<keyword evidence="5 7" id="KW-0106">Calcium</keyword>
<dbReference type="Pfam" id="PF09286">
    <property type="entry name" value="Pro-kuma_activ"/>
    <property type="match status" value="1"/>
</dbReference>
<evidence type="ECO:0000256" key="5">
    <source>
        <dbReference type="ARBA" id="ARBA00022837"/>
    </source>
</evidence>
<dbReference type="GO" id="GO:0004252">
    <property type="term" value="F:serine-type endopeptidase activity"/>
    <property type="evidence" value="ECO:0007669"/>
    <property type="project" value="UniProtKB-UniRule"/>
</dbReference>
<evidence type="ECO:0000313" key="9">
    <source>
        <dbReference type="EMBL" id="OXC73402.1"/>
    </source>
</evidence>
<feature type="active site" description="Charge relay system" evidence="7">
    <location>
        <position position="413"/>
    </location>
</feature>
<dbReference type="SUPFAM" id="SSF52743">
    <property type="entry name" value="Subtilisin-like"/>
    <property type="match status" value="1"/>
</dbReference>
<dbReference type="InterPro" id="IPR030400">
    <property type="entry name" value="Sedolisin_dom"/>
</dbReference>
<feature type="domain" description="Peptidase S53" evidence="8">
    <location>
        <begin position="163"/>
        <end position="491"/>
    </location>
</feature>
<keyword evidence="4 7" id="KW-0720">Serine protease</keyword>
<dbReference type="SUPFAM" id="SSF54897">
    <property type="entry name" value="Protease propeptides/inhibitors"/>
    <property type="match status" value="1"/>
</dbReference>
<gene>
    <name evidence="9" type="ORF">BSU04_37030</name>
</gene>
<evidence type="ECO:0000256" key="2">
    <source>
        <dbReference type="ARBA" id="ARBA00022723"/>
    </source>
</evidence>
<evidence type="ECO:0000256" key="3">
    <source>
        <dbReference type="ARBA" id="ARBA00022801"/>
    </source>
</evidence>
<keyword evidence="1 7" id="KW-0645">Protease</keyword>
<keyword evidence="2 7" id="KW-0479">Metal-binding</keyword>
<dbReference type="InterPro" id="IPR050819">
    <property type="entry name" value="Tripeptidyl-peptidase_I"/>
</dbReference>
<dbReference type="PANTHER" id="PTHR14218:SF15">
    <property type="entry name" value="TRIPEPTIDYL-PEPTIDASE 1"/>
    <property type="match status" value="1"/>
</dbReference>
<feature type="binding site" evidence="7">
    <location>
        <position position="455"/>
    </location>
    <ligand>
        <name>Ca(2+)</name>
        <dbReference type="ChEBI" id="CHEBI:29108"/>
    </ligand>
</feature>
<comment type="cofactor">
    <cofactor evidence="7">
        <name>Ca(2+)</name>
        <dbReference type="ChEBI" id="CHEBI:29108"/>
    </cofactor>
    <text evidence="7">Binds 1 Ca(2+) ion per subunit.</text>
</comment>
<dbReference type="InterPro" id="IPR015366">
    <property type="entry name" value="S53_propep"/>
</dbReference>
<dbReference type="PANTHER" id="PTHR14218">
    <property type="entry name" value="PROTEASE S8 TRIPEPTIDYL PEPTIDASE I CLN2"/>
    <property type="match status" value="1"/>
</dbReference>
<feature type="binding site" evidence="7">
    <location>
        <position position="456"/>
    </location>
    <ligand>
        <name>Ca(2+)</name>
        <dbReference type="ChEBI" id="CHEBI:29108"/>
    </ligand>
</feature>
<dbReference type="AlphaFoldDB" id="A0A226WQE1"/>
<dbReference type="PROSITE" id="PS51695">
    <property type="entry name" value="SEDOLISIN"/>
    <property type="match status" value="1"/>
</dbReference>
<dbReference type="Proteomes" id="UP000214720">
    <property type="component" value="Unassembled WGS sequence"/>
</dbReference>
<keyword evidence="6" id="KW-0865">Zymogen</keyword>
<dbReference type="GO" id="GO:0008240">
    <property type="term" value="F:tripeptidyl-peptidase activity"/>
    <property type="evidence" value="ECO:0007669"/>
    <property type="project" value="TreeGrafter"/>
</dbReference>
<evidence type="ECO:0000256" key="1">
    <source>
        <dbReference type="ARBA" id="ARBA00022670"/>
    </source>
</evidence>
<organism evidence="9 10">
    <name type="scientific">Caballeronia sordidicola</name>
    <name type="common">Burkholderia sordidicola</name>
    <dbReference type="NCBI Taxonomy" id="196367"/>
    <lineage>
        <taxon>Bacteria</taxon>
        <taxon>Pseudomonadati</taxon>
        <taxon>Pseudomonadota</taxon>
        <taxon>Betaproteobacteria</taxon>
        <taxon>Burkholderiales</taxon>
        <taxon>Burkholderiaceae</taxon>
        <taxon>Caballeronia</taxon>
    </lineage>
</organism>
<evidence type="ECO:0000313" key="10">
    <source>
        <dbReference type="Proteomes" id="UP000214720"/>
    </source>
</evidence>
<keyword evidence="3 7" id="KW-0378">Hydrolase</keyword>
<evidence type="ECO:0000256" key="6">
    <source>
        <dbReference type="ARBA" id="ARBA00023145"/>
    </source>
</evidence>
<dbReference type="InterPro" id="IPR036852">
    <property type="entry name" value="Peptidase_S8/S53_dom_sf"/>
</dbReference>
<feature type="active site" description="Charge relay system" evidence="7">
    <location>
        <position position="234"/>
    </location>
</feature>
<evidence type="ECO:0000256" key="7">
    <source>
        <dbReference type="PROSITE-ProRule" id="PRU01032"/>
    </source>
</evidence>
<dbReference type="Pfam" id="PF00082">
    <property type="entry name" value="Peptidase_S8"/>
    <property type="match status" value="1"/>
</dbReference>
<feature type="binding site" evidence="7">
    <location>
        <position position="469"/>
    </location>
    <ligand>
        <name>Ca(2+)</name>
        <dbReference type="ChEBI" id="CHEBI:29108"/>
    </ligand>
</feature>
<proteinExistence type="predicted"/>
<reference evidence="10" key="1">
    <citation type="submission" date="2017-01" db="EMBL/GenBank/DDBJ databases">
        <title>Genome Analysis of Deinococcus marmoris KOPRI26562.</title>
        <authorList>
            <person name="Kim J.H."/>
            <person name="Oh H.-M."/>
        </authorList>
    </citation>
    <scope>NUCLEOTIDE SEQUENCE [LARGE SCALE GENOMIC DNA]</scope>
    <source>
        <strain evidence="10">PAMC 26633</strain>
    </source>
</reference>
<evidence type="ECO:0000259" key="8">
    <source>
        <dbReference type="PROSITE" id="PS51695"/>
    </source>
</evidence>
<protein>
    <submittedName>
        <fullName evidence="9">Kumamolysin</fullName>
    </submittedName>
</protein>
<accession>A0A226WQE1</accession>
<dbReference type="InterPro" id="IPR000209">
    <property type="entry name" value="Peptidase_S8/S53_dom"/>
</dbReference>